<keyword evidence="2" id="KW-1015">Disulfide bond</keyword>
<dbReference type="OrthoDB" id="9924997at2759"/>
<gene>
    <name evidence="4" type="primary">LOC105897845</name>
</gene>
<dbReference type="Proteomes" id="UP000515152">
    <property type="component" value="Chromosome 5"/>
</dbReference>
<dbReference type="GO" id="GO:0095500">
    <property type="term" value="P:acetylcholine receptor signaling pathway"/>
    <property type="evidence" value="ECO:0007669"/>
    <property type="project" value="TreeGrafter"/>
</dbReference>
<protein>
    <submittedName>
        <fullName evidence="4">Ly6/PLAUR domain-containing protein 1-like</fullName>
    </submittedName>
</protein>
<dbReference type="AlphaFoldDB" id="A0A6P8FEF7"/>
<dbReference type="PANTHER" id="PTHR10036">
    <property type="entry name" value="CD59 GLYCOPROTEIN"/>
    <property type="match status" value="1"/>
</dbReference>
<dbReference type="GO" id="GO:0045202">
    <property type="term" value="C:synapse"/>
    <property type="evidence" value="ECO:0007669"/>
    <property type="project" value="GOC"/>
</dbReference>
<dbReference type="CDD" id="cd23559">
    <property type="entry name" value="TFP_LU_ECD_LYPD1"/>
    <property type="match status" value="1"/>
</dbReference>
<evidence type="ECO:0000313" key="3">
    <source>
        <dbReference type="Proteomes" id="UP000515152"/>
    </source>
</evidence>
<accession>A0A6P8FEF7</accession>
<name>A0A6P8FEF7_CLUHA</name>
<keyword evidence="3" id="KW-1185">Reference proteome</keyword>
<keyword evidence="1" id="KW-0732">Signal</keyword>
<sequence length="122" mass="13243">MQCYHCEESPLDNDCSSPKFIVNCTVNIQNACQQEVIYGQDGVVTYRKQCASHSTCLITSAGYQSFCNPGRRGSICITCCNTPLCNGPRPPRYNPAPRHGPLNPTLLLLLAVAMGALPTPLL</sequence>
<proteinExistence type="predicted"/>
<evidence type="ECO:0000313" key="4">
    <source>
        <dbReference type="RefSeq" id="XP_031423969.2"/>
    </source>
</evidence>
<evidence type="ECO:0000256" key="1">
    <source>
        <dbReference type="ARBA" id="ARBA00022729"/>
    </source>
</evidence>
<organism evidence="3 4">
    <name type="scientific">Clupea harengus</name>
    <name type="common">Atlantic herring</name>
    <dbReference type="NCBI Taxonomy" id="7950"/>
    <lineage>
        <taxon>Eukaryota</taxon>
        <taxon>Metazoa</taxon>
        <taxon>Chordata</taxon>
        <taxon>Craniata</taxon>
        <taxon>Vertebrata</taxon>
        <taxon>Euteleostomi</taxon>
        <taxon>Actinopterygii</taxon>
        <taxon>Neopterygii</taxon>
        <taxon>Teleostei</taxon>
        <taxon>Clupei</taxon>
        <taxon>Clupeiformes</taxon>
        <taxon>Clupeoidei</taxon>
        <taxon>Clupeidae</taxon>
        <taxon>Clupea</taxon>
    </lineage>
</organism>
<reference evidence="4" key="1">
    <citation type="submission" date="2025-08" db="UniProtKB">
        <authorList>
            <consortium name="RefSeq"/>
        </authorList>
    </citation>
    <scope>IDENTIFICATION</scope>
</reference>
<dbReference type="RefSeq" id="XP_031423969.2">
    <property type="nucleotide sequence ID" value="XM_031568109.2"/>
</dbReference>
<dbReference type="PANTHER" id="PTHR10036:SF7">
    <property type="entry name" value="LY6_PLAUR DOMAIN-CONTAINING PROTEIN 1"/>
    <property type="match status" value="1"/>
</dbReference>
<evidence type="ECO:0000256" key="2">
    <source>
        <dbReference type="ARBA" id="ARBA00023157"/>
    </source>
</evidence>
<dbReference type="KEGG" id="char:105897845"/>
<dbReference type="GO" id="GO:0030550">
    <property type="term" value="F:acetylcholine receptor inhibitor activity"/>
    <property type="evidence" value="ECO:0007669"/>
    <property type="project" value="TreeGrafter"/>
</dbReference>
<dbReference type="GeneID" id="105897845"/>